<evidence type="ECO:0000256" key="27">
    <source>
        <dbReference type="ARBA" id="ARBA00049031"/>
    </source>
</evidence>
<dbReference type="RefSeq" id="WP_158339959.1">
    <property type="nucleotide sequence ID" value="NZ_CP034894.1"/>
</dbReference>
<feature type="domain" description="ACT" evidence="29">
    <location>
        <begin position="321"/>
        <end position="401"/>
    </location>
</feature>
<dbReference type="InterPro" id="IPR018042">
    <property type="entry name" value="Aspartate_kinase_CS"/>
</dbReference>
<evidence type="ECO:0000256" key="26">
    <source>
        <dbReference type="ARBA" id="ARBA00048841"/>
    </source>
</evidence>
<dbReference type="InterPro" id="IPR002912">
    <property type="entry name" value="ACT_dom"/>
</dbReference>
<dbReference type="InterPro" id="IPR036393">
    <property type="entry name" value="AceGlu_kinase-like_sf"/>
</dbReference>
<keyword evidence="22" id="KW-0486">Methionine biosynthesis</keyword>
<evidence type="ECO:0000256" key="15">
    <source>
        <dbReference type="ARBA" id="ARBA00022777"/>
    </source>
</evidence>
<gene>
    <name evidence="30" type="ORF">D9V62_00995</name>
</gene>
<dbReference type="GO" id="GO:0009089">
    <property type="term" value="P:lysine biosynthetic process via diaminopimelate"/>
    <property type="evidence" value="ECO:0007669"/>
    <property type="project" value="UniProtKB-UniRule"/>
</dbReference>
<dbReference type="InterPro" id="IPR001342">
    <property type="entry name" value="HDH_cat"/>
</dbReference>
<comment type="catalytic activity">
    <reaction evidence="27">
        <text>L-homoserine + NAD(+) = L-aspartate 4-semialdehyde + NADH + H(+)</text>
        <dbReference type="Rhea" id="RHEA:15757"/>
        <dbReference type="ChEBI" id="CHEBI:15378"/>
        <dbReference type="ChEBI" id="CHEBI:57476"/>
        <dbReference type="ChEBI" id="CHEBI:57540"/>
        <dbReference type="ChEBI" id="CHEBI:57945"/>
        <dbReference type="ChEBI" id="CHEBI:537519"/>
        <dbReference type="EC" id="1.1.1.3"/>
    </reaction>
    <physiologicalReaction direction="right-to-left" evidence="27">
        <dbReference type="Rhea" id="RHEA:15759"/>
    </physiologicalReaction>
</comment>
<evidence type="ECO:0000256" key="12">
    <source>
        <dbReference type="ARBA" id="ARBA00022697"/>
    </source>
</evidence>
<evidence type="ECO:0000256" key="16">
    <source>
        <dbReference type="ARBA" id="ARBA00022840"/>
    </source>
</evidence>
<accession>A0A4D6XIY9</accession>
<comment type="pathway">
    <text evidence="4 28">Amino-acid biosynthesis; L-threonine biosynthesis; L-threonine from L-aspartate: step 3/5.</text>
</comment>
<dbReference type="SUPFAM" id="SSF51735">
    <property type="entry name" value="NAD(P)-binding Rossmann-fold domains"/>
    <property type="match status" value="1"/>
</dbReference>
<evidence type="ECO:0000256" key="23">
    <source>
        <dbReference type="ARBA" id="ARBA00023268"/>
    </source>
</evidence>
<dbReference type="Pfam" id="PF00696">
    <property type="entry name" value="AA_kinase"/>
    <property type="match status" value="1"/>
</dbReference>
<dbReference type="InterPro" id="IPR049638">
    <property type="entry name" value="AK-HD"/>
</dbReference>
<dbReference type="Gene3D" id="3.30.2130.10">
    <property type="entry name" value="VC0802-like"/>
    <property type="match status" value="1"/>
</dbReference>
<keyword evidence="10 28" id="KW-0028">Amino-acid biosynthesis</keyword>
<evidence type="ECO:0000256" key="11">
    <source>
        <dbReference type="ARBA" id="ARBA00022679"/>
    </source>
</evidence>
<keyword evidence="23" id="KW-0511">Multifunctional enzyme</keyword>
<feature type="domain" description="ACT" evidence="29">
    <location>
        <begin position="402"/>
        <end position="479"/>
    </location>
</feature>
<dbReference type="EC" id="2.7.2.4" evidence="28"/>
<keyword evidence="11 28" id="KW-0808">Transferase</keyword>
<evidence type="ECO:0000313" key="30">
    <source>
        <dbReference type="EMBL" id="QCI17026.1"/>
    </source>
</evidence>
<evidence type="ECO:0000256" key="13">
    <source>
        <dbReference type="ARBA" id="ARBA00022723"/>
    </source>
</evidence>
<dbReference type="InterPro" id="IPR001048">
    <property type="entry name" value="Asp/Glu/Uridylate_kinase"/>
</dbReference>
<dbReference type="UniPathway" id="UPA00034">
    <property type="reaction ID" value="UER00015"/>
</dbReference>
<dbReference type="InterPro" id="IPR054352">
    <property type="entry name" value="ACT_Aspartokinase"/>
</dbReference>
<protein>
    <recommendedName>
        <fullName evidence="28">Bifunctional aspartokinase/homoserine dehydrogenase</fullName>
    </recommendedName>
    <domain>
        <recommendedName>
            <fullName evidence="28">Aspartokinase</fullName>
            <ecNumber evidence="28">2.7.2.4</ecNumber>
        </recommendedName>
    </domain>
    <domain>
        <recommendedName>
            <fullName evidence="28">Homoserine dehydrogenase</fullName>
            <ecNumber evidence="28">1.1.1.3</ecNumber>
        </recommendedName>
    </domain>
</protein>
<name>A0A4D6XIY9_9GAMM</name>
<evidence type="ECO:0000256" key="24">
    <source>
        <dbReference type="ARBA" id="ARBA00044938"/>
    </source>
</evidence>
<dbReference type="SUPFAM" id="SSF55347">
    <property type="entry name" value="Glyceraldehyde-3-phosphate dehydrogenase-like, C-terminal domain"/>
    <property type="match status" value="1"/>
</dbReference>
<keyword evidence="14 28" id="KW-0547">Nucleotide-binding</keyword>
<dbReference type="InterPro" id="IPR001341">
    <property type="entry name" value="Asp_kinase"/>
</dbReference>
<comment type="similarity">
    <text evidence="8 28">In the N-terminal section; belongs to the aspartokinase family.</text>
</comment>
<evidence type="ECO:0000256" key="1">
    <source>
        <dbReference type="ARBA" id="ARBA00001920"/>
    </source>
</evidence>
<dbReference type="InterPro" id="IPR019811">
    <property type="entry name" value="HDH_CS"/>
</dbReference>
<dbReference type="Gene3D" id="3.40.50.720">
    <property type="entry name" value="NAD(P)-binding Rossmann-like Domain"/>
    <property type="match status" value="1"/>
</dbReference>
<dbReference type="GO" id="GO:0005524">
    <property type="term" value="F:ATP binding"/>
    <property type="evidence" value="ECO:0007669"/>
    <property type="project" value="UniProtKB-UniRule"/>
</dbReference>
<keyword evidence="17 28" id="KW-0521">NADP</keyword>
<evidence type="ECO:0000256" key="21">
    <source>
        <dbReference type="ARBA" id="ARBA00023154"/>
    </source>
</evidence>
<dbReference type="GO" id="GO:0004072">
    <property type="term" value="F:aspartate kinase activity"/>
    <property type="evidence" value="ECO:0007669"/>
    <property type="project" value="UniProtKB-UniRule"/>
</dbReference>
<dbReference type="PROSITE" id="PS00324">
    <property type="entry name" value="ASPARTOKINASE"/>
    <property type="match status" value="1"/>
</dbReference>
<evidence type="ECO:0000313" key="31">
    <source>
        <dbReference type="Proteomes" id="UP000298759"/>
    </source>
</evidence>
<dbReference type="Pfam" id="PF22468">
    <property type="entry name" value="ACT_9"/>
    <property type="match status" value="2"/>
</dbReference>
<keyword evidence="13" id="KW-0479">Metal-binding</keyword>
<comment type="pathway">
    <text evidence="2 28">Amino-acid biosynthesis; L-lysine biosynthesis via DAP pathway; (S)-tetrahydrodipicolinate from L-aspartate: step 1/4.</text>
</comment>
<evidence type="ECO:0000256" key="19">
    <source>
        <dbReference type="ARBA" id="ARBA00023027"/>
    </source>
</evidence>
<dbReference type="SUPFAM" id="SSF55021">
    <property type="entry name" value="ACT-like"/>
    <property type="match status" value="2"/>
</dbReference>
<evidence type="ECO:0000256" key="18">
    <source>
        <dbReference type="ARBA" id="ARBA00023002"/>
    </source>
</evidence>
<keyword evidence="18 28" id="KW-0560">Oxidoreductase</keyword>
<dbReference type="Gene3D" id="1.20.120.1320">
    <property type="entry name" value="Aspartokinase, catalytic domain"/>
    <property type="match status" value="1"/>
</dbReference>
<proteinExistence type="inferred from homology"/>
<dbReference type="GO" id="GO:0046872">
    <property type="term" value="F:metal ion binding"/>
    <property type="evidence" value="ECO:0007669"/>
    <property type="project" value="UniProtKB-KW"/>
</dbReference>
<dbReference type="PROSITE" id="PS01042">
    <property type="entry name" value="HOMOSER_DHGENASE"/>
    <property type="match status" value="1"/>
</dbReference>
<evidence type="ECO:0000256" key="9">
    <source>
        <dbReference type="ARBA" id="ARBA00011881"/>
    </source>
</evidence>
<evidence type="ECO:0000256" key="22">
    <source>
        <dbReference type="ARBA" id="ARBA00023167"/>
    </source>
</evidence>
<evidence type="ECO:0000256" key="4">
    <source>
        <dbReference type="ARBA" id="ARBA00005056"/>
    </source>
</evidence>
<dbReference type="PANTHER" id="PTHR43070">
    <property type="match status" value="1"/>
</dbReference>
<comment type="pathway">
    <text evidence="6 28">Amino-acid biosynthesis; L-threonine biosynthesis; L-threonine from L-aspartate: step 1/5.</text>
</comment>
<dbReference type="UniPathway" id="UPA00051">
    <property type="reaction ID" value="UER00462"/>
</dbReference>
<dbReference type="Proteomes" id="UP000298759">
    <property type="component" value="Chromosome"/>
</dbReference>
<dbReference type="EMBL" id="CP034894">
    <property type="protein sequence ID" value="QCI17026.1"/>
    <property type="molecule type" value="Genomic_DNA"/>
</dbReference>
<comment type="catalytic activity">
    <reaction evidence="26">
        <text>L-homoserine + NADP(+) = L-aspartate 4-semialdehyde + NADPH + H(+)</text>
        <dbReference type="Rhea" id="RHEA:15761"/>
        <dbReference type="ChEBI" id="CHEBI:15378"/>
        <dbReference type="ChEBI" id="CHEBI:57476"/>
        <dbReference type="ChEBI" id="CHEBI:57783"/>
        <dbReference type="ChEBI" id="CHEBI:58349"/>
        <dbReference type="ChEBI" id="CHEBI:537519"/>
        <dbReference type="EC" id="1.1.1.3"/>
    </reaction>
    <physiologicalReaction direction="right-to-left" evidence="26">
        <dbReference type="Rhea" id="RHEA:15763"/>
    </physiologicalReaction>
</comment>
<evidence type="ECO:0000259" key="29">
    <source>
        <dbReference type="PROSITE" id="PS51671"/>
    </source>
</evidence>
<dbReference type="Pfam" id="PF00742">
    <property type="entry name" value="Homoserine_dh"/>
    <property type="match status" value="1"/>
</dbReference>
<evidence type="ECO:0000256" key="28">
    <source>
        <dbReference type="PIRNR" id="PIRNR000727"/>
    </source>
</evidence>
<reference evidence="30 31" key="2">
    <citation type="submission" date="2019-05" db="EMBL/GenBank/DDBJ databases">
        <title>Genome evolution of the obligate endosymbiont Buchnera aphidicola.</title>
        <authorList>
            <person name="Moran N.A."/>
        </authorList>
    </citation>
    <scope>NUCLEOTIDE SEQUENCE [LARGE SCALE GENOMIC DNA]</scope>
    <source>
        <strain evidence="30 31">Ahe</strain>
    </source>
</reference>
<comment type="cofactor">
    <cofactor evidence="1">
        <name>a metal cation</name>
        <dbReference type="ChEBI" id="CHEBI:25213"/>
    </cofactor>
</comment>
<keyword evidence="15 28" id="KW-0418">Kinase</keyword>
<organism evidence="30 31">
    <name type="scientific">Buchnera aphidicola</name>
    <name type="common">Aphis helianthi</name>
    <dbReference type="NCBI Taxonomy" id="2315802"/>
    <lineage>
        <taxon>Bacteria</taxon>
        <taxon>Pseudomonadati</taxon>
        <taxon>Pseudomonadota</taxon>
        <taxon>Gammaproteobacteria</taxon>
        <taxon>Enterobacterales</taxon>
        <taxon>Erwiniaceae</taxon>
        <taxon>Buchnera</taxon>
    </lineage>
</organism>
<evidence type="ECO:0000256" key="20">
    <source>
        <dbReference type="ARBA" id="ARBA00023053"/>
    </source>
</evidence>
<comment type="catalytic activity">
    <reaction evidence="25">
        <text>L-aspartate + ATP = 4-phospho-L-aspartate + ADP</text>
        <dbReference type="Rhea" id="RHEA:23776"/>
        <dbReference type="ChEBI" id="CHEBI:29991"/>
        <dbReference type="ChEBI" id="CHEBI:30616"/>
        <dbReference type="ChEBI" id="CHEBI:57535"/>
        <dbReference type="ChEBI" id="CHEBI:456216"/>
        <dbReference type="EC" id="2.7.2.4"/>
    </reaction>
    <physiologicalReaction direction="left-to-right" evidence="25">
        <dbReference type="Rhea" id="RHEA:23777"/>
    </physiologicalReaction>
</comment>
<dbReference type="InterPro" id="IPR036291">
    <property type="entry name" value="NAD(P)-bd_dom_sf"/>
</dbReference>
<keyword evidence="16 28" id="KW-0067">ATP-binding</keyword>
<sequence length="816" mass="92272">MKLLKFGGTSLANAEKFLCVADIIEKNQNNEQVATVLSAPAKITNYLVNIIENDININKILEQIDLAEKIFIEIIRNIKKIQSYFLYEETKQIIKIEFNKLKKIVHDFKSFKKYPENIQAIIISRGEILSIWIMKNILISRNHQITIIDPVENIVSIGNFLNSAVDINESKKRISKININKNNIILMAGFIAGNKKNELVILGRNGSDYSAAILACCLNANLCEIWTDVDGVLTSDPKKISNTSLLKSISYEEAMELSYFGAKVLHPKTIEPLKNFNIPCIIKNTSNIQSQGTLICKNNDCNQNNILKGVTNLDNIVMFTMSGCLLKQKNDVLPRIFNLFEKENINIILITQSSSKNNFSFCTLEKDSQKILFILNKLFKSELKEKLLNSIHIISNLSILSIIGFNISQKYDIASKIFCALGKSKVNVLAISQGSSKHSISVVIKKENVLKSLQNIHNTLFYNKKIINVFLLGIGGVGRTLIKQILKQKNFLENKNIEIKIRTISNSKKILFLNDLIDLKNWEKHFQESKKQFNLEILNKLLKENSFLNSVVIDCTSDEILSQQYINFFSKGFHVITSNKKANTSSLKYYNDIRNTTLKENKKFLYETNVGAGLPIIQTLQNLVNTGDNLICFKGILSGSLSFIFGKLEENILLSDATKKAKDLGFTEPNPCDDLSGIDVARKLLILAREVGYKIELEDIEIEPILPKNFQKCKNTKEFLNKLKEIDISFVERVRKARNIGKVLRFVGTIEKGGKCSVKIEEINSDNPLYKVKNGENALTFYTNYYQPIPLVLRGYGAGNDVTASGVFSDLLRIIL</sequence>
<dbReference type="Gene3D" id="3.40.1160.10">
    <property type="entry name" value="Acetylglutamate kinase-like"/>
    <property type="match status" value="1"/>
</dbReference>
<evidence type="ECO:0000256" key="8">
    <source>
        <dbReference type="ARBA" id="ARBA00010046"/>
    </source>
</evidence>
<dbReference type="AlphaFoldDB" id="A0A4D6XIY9"/>
<dbReference type="PIRSF" id="PIRSF000727">
    <property type="entry name" value="ThrA"/>
    <property type="match status" value="1"/>
</dbReference>
<comment type="pathway">
    <text evidence="3 28">Amino-acid biosynthesis; L-methionine biosynthesis via de novo pathway; L-homoserine from L-aspartate: step 1/3.</text>
</comment>
<dbReference type="FunFam" id="3.40.50.720:FF:000083">
    <property type="entry name" value="Bifunctional aspartokinase/homoserine dehydrogenase"/>
    <property type="match status" value="1"/>
</dbReference>
<dbReference type="GO" id="GO:0050661">
    <property type="term" value="F:NADP binding"/>
    <property type="evidence" value="ECO:0007669"/>
    <property type="project" value="UniProtKB-UniRule"/>
</dbReference>
<dbReference type="InterPro" id="IPR042199">
    <property type="entry name" value="AsparK_Bifunc_asparK/hSer_DH"/>
</dbReference>
<dbReference type="PANTHER" id="PTHR43070:SF3">
    <property type="entry name" value="HOMOSERINE DEHYDROGENASE"/>
    <property type="match status" value="1"/>
</dbReference>
<dbReference type="Gene3D" id="3.30.360.10">
    <property type="entry name" value="Dihydrodipicolinate Reductase, domain 2"/>
    <property type="match status" value="1"/>
</dbReference>
<keyword evidence="19" id="KW-0520">NAD</keyword>
<evidence type="ECO:0000256" key="10">
    <source>
        <dbReference type="ARBA" id="ARBA00022605"/>
    </source>
</evidence>
<dbReference type="GO" id="GO:0009090">
    <property type="term" value="P:homoserine biosynthetic process"/>
    <property type="evidence" value="ECO:0007669"/>
    <property type="project" value="UniProtKB-ARBA"/>
</dbReference>
<evidence type="ECO:0000256" key="14">
    <source>
        <dbReference type="ARBA" id="ARBA00022741"/>
    </source>
</evidence>
<comment type="function">
    <text evidence="24">Bifunctional aspartate kinase and homoserine dehydrogenase that catalyzes the first and the third steps toward the synthesis of lysine, methionine and threonine from aspartate.</text>
</comment>
<dbReference type="FunFam" id="3.30.2130.10:FF:000001">
    <property type="entry name" value="Bifunctional aspartokinase/homoserine dehydrogenase"/>
    <property type="match status" value="1"/>
</dbReference>
<dbReference type="GO" id="GO:0009088">
    <property type="term" value="P:threonine biosynthetic process"/>
    <property type="evidence" value="ECO:0007669"/>
    <property type="project" value="UniProtKB-UniRule"/>
</dbReference>
<dbReference type="PROSITE" id="PS51671">
    <property type="entry name" value="ACT"/>
    <property type="match status" value="2"/>
</dbReference>
<dbReference type="SUPFAM" id="SSF53633">
    <property type="entry name" value="Carbamate kinase-like"/>
    <property type="match status" value="1"/>
</dbReference>
<evidence type="ECO:0000256" key="7">
    <source>
        <dbReference type="ARBA" id="ARBA00007952"/>
    </source>
</evidence>
<keyword evidence="12" id="KW-0791">Threonine biosynthesis</keyword>
<dbReference type="OrthoDB" id="9799110at2"/>
<comment type="similarity">
    <text evidence="7 28">In the C-terminal section; belongs to the homoserine dehydrogenase family.</text>
</comment>
<evidence type="ECO:0000256" key="6">
    <source>
        <dbReference type="ARBA" id="ARBA00005139"/>
    </source>
</evidence>
<dbReference type="Pfam" id="PF03447">
    <property type="entry name" value="NAD_binding_3"/>
    <property type="match status" value="1"/>
</dbReference>
<dbReference type="InterPro" id="IPR011147">
    <property type="entry name" value="Bifunc_Aspkin/hSer_DH"/>
</dbReference>
<keyword evidence="20" id="KW-0915">Sodium</keyword>
<comment type="pathway">
    <text evidence="5 28">Amino-acid biosynthesis; L-methionine biosynthesis via de novo pathway; L-homoserine from L-aspartate: step 3/3.</text>
</comment>
<dbReference type="GO" id="GO:0004412">
    <property type="term" value="F:homoserine dehydrogenase activity"/>
    <property type="evidence" value="ECO:0007669"/>
    <property type="project" value="UniProtKB-UniRule"/>
</dbReference>
<evidence type="ECO:0000256" key="25">
    <source>
        <dbReference type="ARBA" id="ARBA00048561"/>
    </source>
</evidence>
<dbReference type="UniPathway" id="UPA00050">
    <property type="reaction ID" value="UER00063"/>
</dbReference>
<dbReference type="InterPro" id="IPR045865">
    <property type="entry name" value="ACT-like_dom_sf"/>
</dbReference>
<evidence type="ECO:0000256" key="17">
    <source>
        <dbReference type="ARBA" id="ARBA00022857"/>
    </source>
</evidence>
<dbReference type="InterPro" id="IPR005106">
    <property type="entry name" value="Asp/hSer_DH_NAD-bd"/>
</dbReference>
<evidence type="ECO:0000256" key="2">
    <source>
        <dbReference type="ARBA" id="ARBA00004766"/>
    </source>
</evidence>
<evidence type="ECO:0000256" key="3">
    <source>
        <dbReference type="ARBA" id="ARBA00004986"/>
    </source>
</evidence>
<reference evidence="30 31" key="1">
    <citation type="submission" date="2018-12" db="EMBL/GenBank/DDBJ databases">
        <authorList>
            <person name="Chong R.A."/>
        </authorList>
    </citation>
    <scope>NUCLEOTIDE SEQUENCE [LARGE SCALE GENOMIC DNA]</scope>
    <source>
        <strain evidence="30 31">Ahe</strain>
    </source>
</reference>
<dbReference type="GO" id="GO:0009086">
    <property type="term" value="P:methionine biosynthetic process"/>
    <property type="evidence" value="ECO:0007669"/>
    <property type="project" value="UniProtKB-KW"/>
</dbReference>
<dbReference type="NCBIfam" id="TIGR00657">
    <property type="entry name" value="asp_kinases"/>
    <property type="match status" value="1"/>
</dbReference>
<keyword evidence="21" id="KW-0457">Lysine biosynthesis</keyword>
<dbReference type="NCBIfam" id="NF006959">
    <property type="entry name" value="PRK09436.1"/>
    <property type="match status" value="1"/>
</dbReference>
<dbReference type="EC" id="1.1.1.3" evidence="28"/>
<comment type="subunit">
    <text evidence="9 28">Homotetramer.</text>
</comment>
<evidence type="ECO:0000256" key="5">
    <source>
        <dbReference type="ARBA" id="ARBA00005062"/>
    </source>
</evidence>
<dbReference type="FunFam" id="3.30.360.10:FF:000006">
    <property type="entry name" value="Bifunctional aspartokinase/homoserine dehydrogenase"/>
    <property type="match status" value="1"/>
</dbReference>